<keyword evidence="7" id="KW-0256">Endoplasmic reticulum</keyword>
<dbReference type="Gene3D" id="1.10.630.10">
    <property type="entry name" value="Cytochrome P450"/>
    <property type="match status" value="1"/>
</dbReference>
<evidence type="ECO:0000256" key="8">
    <source>
        <dbReference type="ARBA" id="ARBA00022848"/>
    </source>
</evidence>
<keyword evidence="11 14" id="KW-0503">Monooxygenase</keyword>
<dbReference type="InterPro" id="IPR036396">
    <property type="entry name" value="Cyt_P450_sf"/>
</dbReference>
<dbReference type="InterPro" id="IPR017972">
    <property type="entry name" value="Cyt_P450_CS"/>
</dbReference>
<comment type="cofactor">
    <cofactor evidence="1 13">
        <name>heme</name>
        <dbReference type="ChEBI" id="CHEBI:30413"/>
    </cofactor>
</comment>
<evidence type="ECO:0000256" key="10">
    <source>
        <dbReference type="ARBA" id="ARBA00023004"/>
    </source>
</evidence>
<dbReference type="InterPro" id="IPR002401">
    <property type="entry name" value="Cyt_P450_E_grp-I"/>
</dbReference>
<evidence type="ECO:0000313" key="16">
    <source>
        <dbReference type="Proteomes" id="UP001200034"/>
    </source>
</evidence>
<dbReference type="PRINTS" id="PR00385">
    <property type="entry name" value="P450"/>
</dbReference>
<feature type="binding site" description="axial binding residue" evidence="13">
    <location>
        <position position="465"/>
    </location>
    <ligand>
        <name>heme</name>
        <dbReference type="ChEBI" id="CHEBI:30413"/>
    </ligand>
    <ligandPart>
        <name>Fe</name>
        <dbReference type="ChEBI" id="CHEBI:18248"/>
    </ligandPart>
</feature>
<evidence type="ECO:0000256" key="12">
    <source>
        <dbReference type="ARBA" id="ARBA00023136"/>
    </source>
</evidence>
<dbReference type="InterPro" id="IPR001128">
    <property type="entry name" value="Cyt_P450"/>
</dbReference>
<dbReference type="SUPFAM" id="SSF48264">
    <property type="entry name" value="Cytochrome P450"/>
    <property type="match status" value="1"/>
</dbReference>
<sequence length="520" mass="59631">MALWWLSLALLATLLGLLALWLRQTYGYWARRGVLHDPPVWLYGNLHSVGRTTTALEPFRRFYERYKGRAPFGGFYFAVRGVAVLLDLELVKLVMVKEFNSFAHRGNYYNEQDDPISAHLFNLDGRDWREMRNKLTPTFTSLKMHQMLPTVVDIAERFVQVVREQVAVHAGAAESPVEVKNLLARFTIDVIGSCAFGLDCNSLNDPDVEFYHLGHKTFTDRRHGRLAFGLIQAFPRLARWLRIKMVSDDVSEFYMRVVRQTLEYREREGVRRNDFLNLLMELRSEPGGGLSFNQIAAQAFVFFLGGFETSSSTMGFALHLLALHPDVQQRGRVEVQQVLAKHRQLNYEALRELKYLKQIIYGESRELQFYDSQLIPFYFATAETLRKYSIASILIRKTLTDFRVPGTSHVLEAGLPVVIPVDAIHHDPDIYPEPEKFDPDRFTPEAIEQRHSAAYLAFGAGPRNCIGLRFGEMQSLVGLAVLLHNFRFSPARETEIPLQLNKTSFFLQSRGGIVLNVQQL</sequence>
<keyword evidence="5 13" id="KW-0349">Heme</keyword>
<evidence type="ECO:0000256" key="7">
    <source>
        <dbReference type="ARBA" id="ARBA00022824"/>
    </source>
</evidence>
<dbReference type="EMBL" id="JAJJHW010002585">
    <property type="protein sequence ID" value="KAH8371595.1"/>
    <property type="molecule type" value="Genomic_DNA"/>
</dbReference>
<dbReference type="PANTHER" id="PTHR24292:SF100">
    <property type="entry name" value="CYTOCHROME P450 6A16, ISOFORM B-RELATED"/>
    <property type="match status" value="1"/>
</dbReference>
<keyword evidence="8" id="KW-0492">Microsome</keyword>
<evidence type="ECO:0000256" key="14">
    <source>
        <dbReference type="RuleBase" id="RU000461"/>
    </source>
</evidence>
<gene>
    <name evidence="15" type="ORF">KR093_008149</name>
</gene>
<keyword evidence="9 14" id="KW-0560">Oxidoreductase</keyword>
<keyword evidence="12" id="KW-0472">Membrane</keyword>
<evidence type="ECO:0000256" key="3">
    <source>
        <dbReference type="ARBA" id="ARBA00004406"/>
    </source>
</evidence>
<dbReference type="Proteomes" id="UP001200034">
    <property type="component" value="Unassembled WGS sequence"/>
</dbReference>
<comment type="similarity">
    <text evidence="4 14">Belongs to the cytochrome P450 family.</text>
</comment>
<comment type="subcellular location">
    <subcellularLocation>
        <location evidence="3">Endoplasmic reticulum membrane</location>
        <topology evidence="3">Peripheral membrane protein</topology>
    </subcellularLocation>
    <subcellularLocation>
        <location evidence="2">Microsome membrane</location>
        <topology evidence="2">Peripheral membrane protein</topology>
    </subcellularLocation>
</comment>
<dbReference type="PRINTS" id="PR00463">
    <property type="entry name" value="EP450I"/>
</dbReference>
<dbReference type="GO" id="GO:0016705">
    <property type="term" value="F:oxidoreductase activity, acting on paired donors, with incorporation or reduction of molecular oxygen"/>
    <property type="evidence" value="ECO:0007669"/>
    <property type="project" value="InterPro"/>
</dbReference>
<keyword evidence="10 13" id="KW-0408">Iron</keyword>
<evidence type="ECO:0000256" key="5">
    <source>
        <dbReference type="ARBA" id="ARBA00022617"/>
    </source>
</evidence>
<keyword evidence="6 13" id="KW-0479">Metal-binding</keyword>
<dbReference type="CDD" id="cd11056">
    <property type="entry name" value="CYP6-like"/>
    <property type="match status" value="1"/>
</dbReference>
<evidence type="ECO:0000256" key="4">
    <source>
        <dbReference type="ARBA" id="ARBA00010617"/>
    </source>
</evidence>
<name>A0AAD4K253_9MUSC</name>
<dbReference type="FunFam" id="1.10.630.10:FF:000182">
    <property type="entry name" value="Cytochrome P450 3A4"/>
    <property type="match status" value="1"/>
</dbReference>
<reference evidence="15" key="1">
    <citation type="journal article" date="2021" name="Mol. Ecol. Resour.">
        <title>Phylogenomic analyses of the genus Drosophila reveals genomic signals of climate adaptation.</title>
        <authorList>
            <person name="Li F."/>
            <person name="Rane R.V."/>
            <person name="Luria V."/>
            <person name="Xiong Z."/>
            <person name="Chen J."/>
            <person name="Li Z."/>
            <person name="Catullo R.A."/>
            <person name="Griffin P.C."/>
            <person name="Schiffer M."/>
            <person name="Pearce S."/>
            <person name="Lee S.F."/>
            <person name="McElroy K."/>
            <person name="Stocker A."/>
            <person name="Shirriffs J."/>
            <person name="Cockerell F."/>
            <person name="Coppin C."/>
            <person name="Sgro C.M."/>
            <person name="Karger A."/>
            <person name="Cain J.W."/>
            <person name="Weber J.A."/>
            <person name="Santpere G."/>
            <person name="Kirschner M.W."/>
            <person name="Hoffmann A.A."/>
            <person name="Oakeshott J.G."/>
            <person name="Zhang G."/>
        </authorList>
    </citation>
    <scope>NUCLEOTIDE SEQUENCE</scope>
    <source>
        <strain evidence="15">BGI-SZ-2011g</strain>
    </source>
</reference>
<dbReference type="AlphaFoldDB" id="A0AAD4K253"/>
<dbReference type="Pfam" id="PF00067">
    <property type="entry name" value="p450"/>
    <property type="match status" value="1"/>
</dbReference>
<dbReference type="GO" id="GO:0005506">
    <property type="term" value="F:iron ion binding"/>
    <property type="evidence" value="ECO:0007669"/>
    <property type="project" value="InterPro"/>
</dbReference>
<evidence type="ECO:0000256" key="1">
    <source>
        <dbReference type="ARBA" id="ARBA00001971"/>
    </source>
</evidence>
<proteinExistence type="inferred from homology"/>
<accession>A0AAD4K253</accession>
<keyword evidence="16" id="KW-1185">Reference proteome</keyword>
<dbReference type="PROSITE" id="PS00086">
    <property type="entry name" value="CYTOCHROME_P450"/>
    <property type="match status" value="1"/>
</dbReference>
<evidence type="ECO:0000313" key="15">
    <source>
        <dbReference type="EMBL" id="KAH8371595.1"/>
    </source>
</evidence>
<evidence type="ECO:0000256" key="6">
    <source>
        <dbReference type="ARBA" id="ARBA00022723"/>
    </source>
</evidence>
<organism evidence="15 16">
    <name type="scientific">Drosophila rubida</name>
    <dbReference type="NCBI Taxonomy" id="30044"/>
    <lineage>
        <taxon>Eukaryota</taxon>
        <taxon>Metazoa</taxon>
        <taxon>Ecdysozoa</taxon>
        <taxon>Arthropoda</taxon>
        <taxon>Hexapoda</taxon>
        <taxon>Insecta</taxon>
        <taxon>Pterygota</taxon>
        <taxon>Neoptera</taxon>
        <taxon>Endopterygota</taxon>
        <taxon>Diptera</taxon>
        <taxon>Brachycera</taxon>
        <taxon>Muscomorpha</taxon>
        <taxon>Ephydroidea</taxon>
        <taxon>Drosophilidae</taxon>
        <taxon>Drosophila</taxon>
    </lineage>
</organism>
<dbReference type="GO" id="GO:0020037">
    <property type="term" value="F:heme binding"/>
    <property type="evidence" value="ECO:0007669"/>
    <property type="project" value="InterPro"/>
</dbReference>
<dbReference type="GO" id="GO:0005789">
    <property type="term" value="C:endoplasmic reticulum membrane"/>
    <property type="evidence" value="ECO:0007669"/>
    <property type="project" value="UniProtKB-SubCell"/>
</dbReference>
<evidence type="ECO:0000256" key="13">
    <source>
        <dbReference type="PIRSR" id="PIRSR602401-1"/>
    </source>
</evidence>
<evidence type="ECO:0000256" key="11">
    <source>
        <dbReference type="ARBA" id="ARBA00023033"/>
    </source>
</evidence>
<protein>
    <submittedName>
        <fullName evidence="15">Uncharacterized protein</fullName>
    </submittedName>
</protein>
<comment type="caution">
    <text evidence="15">The sequence shown here is derived from an EMBL/GenBank/DDBJ whole genome shotgun (WGS) entry which is preliminary data.</text>
</comment>
<dbReference type="InterPro" id="IPR050476">
    <property type="entry name" value="Insect_CytP450_Detox"/>
</dbReference>
<dbReference type="PANTHER" id="PTHR24292">
    <property type="entry name" value="CYTOCHROME P450"/>
    <property type="match status" value="1"/>
</dbReference>
<evidence type="ECO:0000256" key="9">
    <source>
        <dbReference type="ARBA" id="ARBA00023002"/>
    </source>
</evidence>
<evidence type="ECO:0000256" key="2">
    <source>
        <dbReference type="ARBA" id="ARBA00004174"/>
    </source>
</evidence>
<dbReference type="GO" id="GO:0004497">
    <property type="term" value="F:monooxygenase activity"/>
    <property type="evidence" value="ECO:0007669"/>
    <property type="project" value="UniProtKB-KW"/>
</dbReference>